<dbReference type="InterPro" id="IPR006015">
    <property type="entry name" value="Universal_stress_UspA"/>
</dbReference>
<feature type="domain" description="UspA" evidence="2">
    <location>
        <begin position="213"/>
        <end position="266"/>
    </location>
</feature>
<organism evidence="3 4">
    <name type="scientific">Dyella flagellata</name>
    <dbReference type="NCBI Taxonomy" id="1867833"/>
    <lineage>
        <taxon>Bacteria</taxon>
        <taxon>Pseudomonadati</taxon>
        <taxon>Pseudomonadota</taxon>
        <taxon>Gammaproteobacteria</taxon>
        <taxon>Lysobacterales</taxon>
        <taxon>Rhodanobacteraceae</taxon>
        <taxon>Dyella</taxon>
    </lineage>
</organism>
<evidence type="ECO:0000256" key="1">
    <source>
        <dbReference type="ARBA" id="ARBA00008791"/>
    </source>
</evidence>
<dbReference type="CDD" id="cd00293">
    <property type="entry name" value="USP-like"/>
    <property type="match status" value="1"/>
</dbReference>
<comment type="similarity">
    <text evidence="1">Belongs to the universal stress protein A family.</text>
</comment>
<dbReference type="Gene3D" id="3.40.50.12370">
    <property type="match status" value="1"/>
</dbReference>
<dbReference type="PANTHER" id="PTHR46268:SF15">
    <property type="entry name" value="UNIVERSAL STRESS PROTEIN HP_0031"/>
    <property type="match status" value="1"/>
</dbReference>
<name>A0ABQ5XEL9_9GAMM</name>
<comment type="caution">
    <text evidence="3">The sequence shown here is derived from an EMBL/GenBank/DDBJ whole genome shotgun (WGS) entry which is preliminary data.</text>
</comment>
<dbReference type="PANTHER" id="PTHR46268">
    <property type="entry name" value="STRESS RESPONSE PROTEIN NHAX"/>
    <property type="match status" value="1"/>
</dbReference>
<dbReference type="Proteomes" id="UP001156627">
    <property type="component" value="Unassembled WGS sequence"/>
</dbReference>
<reference evidence="4" key="1">
    <citation type="journal article" date="2019" name="Int. J. Syst. Evol. Microbiol.">
        <title>The Global Catalogue of Microorganisms (GCM) 10K type strain sequencing project: providing services to taxonomists for standard genome sequencing and annotation.</title>
        <authorList>
            <consortium name="The Broad Institute Genomics Platform"/>
            <consortium name="The Broad Institute Genome Sequencing Center for Infectious Disease"/>
            <person name="Wu L."/>
            <person name="Ma J."/>
        </authorList>
    </citation>
    <scope>NUCLEOTIDE SEQUENCE [LARGE SCALE GENOMIC DNA]</scope>
    <source>
        <strain evidence="4">NBRC 111981</strain>
    </source>
</reference>
<proteinExistence type="inferred from homology"/>
<evidence type="ECO:0000313" key="4">
    <source>
        <dbReference type="Proteomes" id="UP001156627"/>
    </source>
</evidence>
<accession>A0ABQ5XEL9</accession>
<dbReference type="PRINTS" id="PR01438">
    <property type="entry name" value="UNVRSLSTRESS"/>
</dbReference>
<dbReference type="RefSeq" id="WP_284332495.1">
    <property type="nucleotide sequence ID" value="NZ_BSOA01000028.1"/>
</dbReference>
<sequence>MLELLINVETLRDDDPAVQAGMALASHHQAYVTGLNIIEVYPSTMAMPDVAVVLASEEEEAKACDAWWTGKCQQNGVNGAWEVIRGMYVPVLARRSCMADITISRLPHEKDALPSGMDYLTRALLSSASPMLLVPSSPKEPFRLEQILVAWNSSLPSMHALRASLPLLRDATEVCLIDGSSDELPGMAPPPLPVKDWLKRQGIVPNIVQGFPTGSHVGEALLEHARTMRADLLVMGAWGHSRLNEMVLGGTTRHVLKHTKLPVLVAH</sequence>
<dbReference type="EMBL" id="BSOA01000028">
    <property type="protein sequence ID" value="GLQ89053.1"/>
    <property type="molecule type" value="Genomic_DNA"/>
</dbReference>
<dbReference type="InterPro" id="IPR006016">
    <property type="entry name" value="UspA"/>
</dbReference>
<keyword evidence="4" id="KW-1185">Reference proteome</keyword>
<evidence type="ECO:0000259" key="2">
    <source>
        <dbReference type="Pfam" id="PF00582"/>
    </source>
</evidence>
<dbReference type="Pfam" id="PF00582">
    <property type="entry name" value="Usp"/>
    <property type="match status" value="1"/>
</dbReference>
<dbReference type="SUPFAM" id="SSF52402">
    <property type="entry name" value="Adenine nucleotide alpha hydrolases-like"/>
    <property type="match status" value="1"/>
</dbReference>
<evidence type="ECO:0000313" key="3">
    <source>
        <dbReference type="EMBL" id="GLQ89053.1"/>
    </source>
</evidence>
<protein>
    <submittedName>
        <fullName evidence="3">Universal stress protein A</fullName>
    </submittedName>
</protein>
<gene>
    <name evidence="3" type="ORF">GCM10007898_26250</name>
</gene>